<dbReference type="RefSeq" id="WP_235291401.1">
    <property type="nucleotide sequence ID" value="NZ_BSOH01000014.1"/>
</dbReference>
<reference evidence="1" key="1">
    <citation type="journal article" date="2014" name="Int. J. Syst. Evol. Microbiol.">
        <title>Complete genome sequence of Corynebacterium casei LMG S-19264T (=DSM 44701T), isolated from a smear-ripened cheese.</title>
        <authorList>
            <consortium name="US DOE Joint Genome Institute (JGI-PGF)"/>
            <person name="Walter F."/>
            <person name="Albersmeier A."/>
            <person name="Kalinowski J."/>
            <person name="Ruckert C."/>
        </authorList>
    </citation>
    <scope>NUCLEOTIDE SEQUENCE</scope>
    <source>
        <strain evidence="1">NBRC 108769</strain>
    </source>
</reference>
<dbReference type="AlphaFoldDB" id="A0AA37WD94"/>
<organism evidence="1 2">
    <name type="scientific">Portibacter lacus</name>
    <dbReference type="NCBI Taxonomy" id="1099794"/>
    <lineage>
        <taxon>Bacteria</taxon>
        <taxon>Pseudomonadati</taxon>
        <taxon>Bacteroidota</taxon>
        <taxon>Saprospiria</taxon>
        <taxon>Saprospirales</taxon>
        <taxon>Haliscomenobacteraceae</taxon>
        <taxon>Portibacter</taxon>
    </lineage>
</organism>
<accession>A0AA37WD94</accession>
<dbReference type="Proteomes" id="UP001156666">
    <property type="component" value="Unassembled WGS sequence"/>
</dbReference>
<reference evidence="1" key="2">
    <citation type="submission" date="2023-01" db="EMBL/GenBank/DDBJ databases">
        <title>Draft genome sequence of Portibacter lacus strain NBRC 108769.</title>
        <authorList>
            <person name="Sun Q."/>
            <person name="Mori K."/>
        </authorList>
    </citation>
    <scope>NUCLEOTIDE SEQUENCE</scope>
    <source>
        <strain evidence="1">NBRC 108769</strain>
    </source>
</reference>
<evidence type="ECO:0000313" key="1">
    <source>
        <dbReference type="EMBL" id="GLR17726.1"/>
    </source>
</evidence>
<protein>
    <submittedName>
        <fullName evidence="1">Uncharacterized protein</fullName>
    </submittedName>
</protein>
<comment type="caution">
    <text evidence="1">The sequence shown here is derived from an EMBL/GenBank/DDBJ whole genome shotgun (WGS) entry which is preliminary data.</text>
</comment>
<sequence length="62" mass="7025">MKNNFLKLEEDLIVQHGTPPDEVKEKIDNSFSLIRFLADILELFVPKLIQAIVSLSGGKKED</sequence>
<dbReference type="EMBL" id="BSOH01000014">
    <property type="protein sequence ID" value="GLR17726.1"/>
    <property type="molecule type" value="Genomic_DNA"/>
</dbReference>
<proteinExistence type="predicted"/>
<name>A0AA37WD94_9BACT</name>
<gene>
    <name evidence="1" type="ORF">GCM10007940_23410</name>
</gene>
<keyword evidence="2" id="KW-1185">Reference proteome</keyword>
<evidence type="ECO:0000313" key="2">
    <source>
        <dbReference type="Proteomes" id="UP001156666"/>
    </source>
</evidence>